<dbReference type="HOGENOM" id="CLU_355519_0_0_9"/>
<feature type="signal peptide" evidence="1">
    <location>
        <begin position="1"/>
        <end position="26"/>
    </location>
</feature>
<dbReference type="STRING" id="642492.Clole_3822"/>
<evidence type="ECO:0000313" key="4">
    <source>
        <dbReference type="Proteomes" id="UP000008467"/>
    </source>
</evidence>
<organism evidence="3 4">
    <name type="scientific">Cellulosilyticum lentocellum (strain ATCC 49066 / DSM 5427 / NCIMB 11756 / RHM5)</name>
    <name type="common">Clostridium lentocellum</name>
    <dbReference type="NCBI Taxonomy" id="642492"/>
    <lineage>
        <taxon>Bacteria</taxon>
        <taxon>Bacillati</taxon>
        <taxon>Bacillota</taxon>
        <taxon>Clostridia</taxon>
        <taxon>Lachnospirales</taxon>
        <taxon>Cellulosilyticaceae</taxon>
        <taxon>Cellulosilyticum</taxon>
    </lineage>
</organism>
<sequence>MKLRQKLAVALASAMVVTAVPVVTMAASTNALLKETIKIKEDGSFTQITTANAVKMAFKDNQGASNEIFYLDLSDAKWEAKLFNDADHALNSNNEFQQIGTTDAWYYGAKGAALDHTNAIAKYELQDKSSMKVTVYGAQLSGTNNEVVLPVLATMTGADAKVAVVTRGGSTTATASEWVFATASEKKATYKVGDLPSFYTSGEVAELVLTETYTGSLADGAKITLEIADSDFRFEDYANVQVKGSYGFGNMTFTNGTDFTVAKGSDEGSVVITFNALSAANKAAQDSMGTLKVTGLKVKATTKTPEAGELLIDVKSDNLVDAKNDVAFAKIAEYATFIEMKDEKAVEIVAGRIKDVEFTIGETVEDSIVGGREFEIKLDNANIDYRTIIEKYSKNTITLPSGVTSFDELTNKQVKALNGQLDVAALRTADLLKDKVGSTSNVIIDEIEFARDKDDLIDPTTLIVTLNTGLQTNKNIDKMTFKLPVAVSVANKEKETVKITAEGRALETEVSTTAVTIVNPFNVETEALTVKVGLQKQKGGKITLTETDKDMIKKGDITFAVEKADSGISFSGDVTLATEGGIKNVEIKTDKAGESTTVTLNRTSKEAATISVEDFIVTVDRTVPEGSYDLKISGDAIDAYGESITIEDFIVVGTPNTQDITASNGLVKGTAVFEIGKTTYTAIDGTEKTMDAASYIQDPGYTMVPVRYVAEAFGVSEQDILFGNGVVTIFAGTRTIQLTNGSNIAVVNGAQVAMGTKVAIKEGRTYAPVGEIARILGISTAWDATAKTATFTNK</sequence>
<feature type="domain" description="Copper amine oxidase-like N-terminal" evidence="2">
    <location>
        <begin position="683"/>
        <end position="789"/>
    </location>
</feature>
<gene>
    <name evidence="3" type="ordered locus">Clole_3822</name>
</gene>
<dbReference type="InterPro" id="IPR012854">
    <property type="entry name" value="Cu_amine_oxidase-like_N"/>
</dbReference>
<dbReference type="Gene3D" id="3.30.457.10">
    <property type="entry name" value="Copper amine oxidase-like, N-terminal domain"/>
    <property type="match status" value="2"/>
</dbReference>
<feature type="chain" id="PRO_5003279137" evidence="1">
    <location>
        <begin position="27"/>
        <end position="794"/>
    </location>
</feature>
<evidence type="ECO:0000256" key="1">
    <source>
        <dbReference type="SAM" id="SignalP"/>
    </source>
</evidence>
<dbReference type="RefSeq" id="WP_013658776.1">
    <property type="nucleotide sequence ID" value="NC_015275.1"/>
</dbReference>
<reference evidence="3 4" key="1">
    <citation type="journal article" date="2011" name="J. Bacteriol.">
        <title>Complete genome sequence of the cellulose-degrading bacterium Cellulosilyticum lentocellum.</title>
        <authorList>
            <consortium name="US DOE Joint Genome Institute"/>
            <person name="Miller D.A."/>
            <person name="Suen G."/>
            <person name="Bruce D."/>
            <person name="Copeland A."/>
            <person name="Cheng J.F."/>
            <person name="Detter C."/>
            <person name="Goodwin L.A."/>
            <person name="Han C.S."/>
            <person name="Hauser L.J."/>
            <person name="Land M.L."/>
            <person name="Lapidus A."/>
            <person name="Lucas S."/>
            <person name="Meincke L."/>
            <person name="Pitluck S."/>
            <person name="Tapia R."/>
            <person name="Teshima H."/>
            <person name="Woyke T."/>
            <person name="Fox B.G."/>
            <person name="Angert E.R."/>
            <person name="Currie C.R."/>
        </authorList>
    </citation>
    <scope>NUCLEOTIDE SEQUENCE [LARGE SCALE GENOMIC DNA]</scope>
    <source>
        <strain evidence="4">ATCC 49066 / DSM 5427 / NCIMB 11756 / RHM5</strain>
    </source>
</reference>
<dbReference type="EMBL" id="CP002582">
    <property type="protein sequence ID" value="ADZ85502.1"/>
    <property type="molecule type" value="Genomic_DNA"/>
</dbReference>
<keyword evidence="4" id="KW-1185">Reference proteome</keyword>
<dbReference type="AlphaFoldDB" id="F2JIN2"/>
<dbReference type="Proteomes" id="UP000008467">
    <property type="component" value="Chromosome"/>
</dbReference>
<evidence type="ECO:0000259" key="2">
    <source>
        <dbReference type="Pfam" id="PF07833"/>
    </source>
</evidence>
<proteinExistence type="predicted"/>
<accession>F2JIN2</accession>
<keyword evidence="1" id="KW-0732">Signal</keyword>
<dbReference type="KEGG" id="cle:Clole_3822"/>
<protein>
    <submittedName>
        <fullName evidence="3">Copper amine oxidase-like domain-containing protein</fullName>
    </submittedName>
</protein>
<dbReference type="Pfam" id="PF07833">
    <property type="entry name" value="Cu_amine_oxidN1"/>
    <property type="match status" value="1"/>
</dbReference>
<dbReference type="SUPFAM" id="SSF55383">
    <property type="entry name" value="Copper amine oxidase, domain N"/>
    <property type="match status" value="1"/>
</dbReference>
<name>F2JIN2_CELLD</name>
<evidence type="ECO:0000313" key="3">
    <source>
        <dbReference type="EMBL" id="ADZ85502.1"/>
    </source>
</evidence>
<dbReference type="InterPro" id="IPR036582">
    <property type="entry name" value="Mao_N_sf"/>
</dbReference>
<dbReference type="eggNOG" id="COG1305">
    <property type="taxonomic scope" value="Bacteria"/>
</dbReference>